<gene>
    <name evidence="1" type="ORF">UFOPK4098_00570</name>
    <name evidence="2" type="ORF">UFOPK4347_00963</name>
</gene>
<dbReference type="SUPFAM" id="SSF55961">
    <property type="entry name" value="Bet v1-like"/>
    <property type="match status" value="1"/>
</dbReference>
<dbReference type="Gene3D" id="3.30.530.20">
    <property type="match status" value="1"/>
</dbReference>
<name>A0A6J7UMD8_9ZZZZ</name>
<protein>
    <submittedName>
        <fullName evidence="2">Unannotated protein</fullName>
    </submittedName>
</protein>
<dbReference type="CDD" id="cd07821">
    <property type="entry name" value="PYR_PYL_RCAR_like"/>
    <property type="match status" value="1"/>
</dbReference>
<dbReference type="Pfam" id="PF10604">
    <property type="entry name" value="Polyketide_cyc2"/>
    <property type="match status" value="1"/>
</dbReference>
<reference evidence="2" key="1">
    <citation type="submission" date="2020-05" db="EMBL/GenBank/DDBJ databases">
        <authorList>
            <person name="Chiriac C."/>
            <person name="Salcher M."/>
            <person name="Ghai R."/>
            <person name="Kavagutti S V."/>
        </authorList>
    </citation>
    <scope>NUCLEOTIDE SEQUENCE</scope>
</reference>
<evidence type="ECO:0000313" key="1">
    <source>
        <dbReference type="EMBL" id="CAB5015864.1"/>
    </source>
</evidence>
<dbReference type="AlphaFoldDB" id="A0A6J7UMD8"/>
<organism evidence="2">
    <name type="scientific">freshwater metagenome</name>
    <dbReference type="NCBI Taxonomy" id="449393"/>
    <lineage>
        <taxon>unclassified sequences</taxon>
        <taxon>metagenomes</taxon>
        <taxon>ecological metagenomes</taxon>
    </lineage>
</organism>
<proteinExistence type="predicted"/>
<dbReference type="InterPro" id="IPR019587">
    <property type="entry name" value="Polyketide_cyclase/dehydratase"/>
</dbReference>
<dbReference type="InterPro" id="IPR023393">
    <property type="entry name" value="START-like_dom_sf"/>
</dbReference>
<dbReference type="EMBL" id="CAFBQU010000022">
    <property type="protein sequence ID" value="CAB5065558.1"/>
    <property type="molecule type" value="Genomic_DNA"/>
</dbReference>
<sequence length="135" mass="15165">MGSVRRHALLNAPAQEVWEFIGRPGALHEWFPITATRIEGDKRWITLPTGIVFEEDILLVDHDLRRFQYAITNNPLITSHLGTYDVIELTPTTCIVVYSTNVEPEVFALAIGAAAGEGMRFLEKKYGIPKNEGTR</sequence>
<accession>A0A6J7UMD8</accession>
<evidence type="ECO:0000313" key="2">
    <source>
        <dbReference type="EMBL" id="CAB5065558.1"/>
    </source>
</evidence>
<dbReference type="EMBL" id="CAFBPN010000020">
    <property type="protein sequence ID" value="CAB5015864.1"/>
    <property type="molecule type" value="Genomic_DNA"/>
</dbReference>